<comment type="function">
    <text evidence="6">Catalyzes the reversible reaction in which hydroxymethyl group from 5,10-methylenetetrahydrofolate is transferred onto alpha-ketoisovalerate to form ketopantoate.</text>
</comment>
<proteinExistence type="inferred from homology"/>
<dbReference type="NCBIfam" id="TIGR00222">
    <property type="entry name" value="panB"/>
    <property type="match status" value="1"/>
</dbReference>
<protein>
    <recommendedName>
        <fullName evidence="3 6">3-methyl-2-oxobutanoate hydroxymethyltransferase</fullName>
        <ecNumber evidence="3 6">2.1.2.11</ecNumber>
    </recommendedName>
</protein>
<comment type="similarity">
    <text evidence="2 6">Belongs to the PanB family.</text>
</comment>
<dbReference type="Pfam" id="PF02548">
    <property type="entry name" value="Pantoate_transf"/>
    <property type="match status" value="1"/>
</dbReference>
<organism evidence="8 9">
    <name type="scientific">Sporidiobolus salmonicolor</name>
    <name type="common">Yeast-like fungus</name>
    <name type="synonym">Sporobolomyces salmonicolor</name>
    <dbReference type="NCBI Taxonomy" id="5005"/>
    <lineage>
        <taxon>Eukaryota</taxon>
        <taxon>Fungi</taxon>
        <taxon>Dikarya</taxon>
        <taxon>Basidiomycota</taxon>
        <taxon>Pucciniomycotina</taxon>
        <taxon>Microbotryomycetes</taxon>
        <taxon>Sporidiobolales</taxon>
        <taxon>Sporidiobolaceae</taxon>
        <taxon>Sporobolomyces</taxon>
    </lineage>
</organism>
<evidence type="ECO:0000313" key="8">
    <source>
        <dbReference type="EMBL" id="CEQ40471.1"/>
    </source>
</evidence>
<comment type="pathway">
    <text evidence="1 6">Cofactor biosynthesis; (R)-pantothenate biosynthesis; (R)-pantoate from 3-methyl-2-oxobutanoate: step 1/2.</text>
</comment>
<evidence type="ECO:0000256" key="3">
    <source>
        <dbReference type="ARBA" id="ARBA00012618"/>
    </source>
</evidence>
<dbReference type="HAMAP" id="MF_00156">
    <property type="entry name" value="PanB"/>
    <property type="match status" value="1"/>
</dbReference>
<evidence type="ECO:0000256" key="5">
    <source>
        <dbReference type="ARBA" id="ARBA00049172"/>
    </source>
</evidence>
<dbReference type="FunFam" id="3.20.20.60:FF:000003">
    <property type="entry name" value="3-methyl-2-oxobutanoate hydroxymethyltransferase"/>
    <property type="match status" value="1"/>
</dbReference>
<evidence type="ECO:0000256" key="6">
    <source>
        <dbReference type="RuleBase" id="RU362100"/>
    </source>
</evidence>
<keyword evidence="9" id="KW-1185">Reference proteome</keyword>
<dbReference type="UniPathway" id="UPA00028">
    <property type="reaction ID" value="UER00003"/>
</dbReference>
<dbReference type="InterPro" id="IPR003700">
    <property type="entry name" value="Pantoate_hydroxy_MeTrfase"/>
</dbReference>
<dbReference type="AlphaFoldDB" id="A0A0D6EKN8"/>
<dbReference type="PANTHER" id="PTHR20881">
    <property type="entry name" value="3-METHYL-2-OXOBUTANOATE HYDROXYMETHYLTRANSFERASE"/>
    <property type="match status" value="1"/>
</dbReference>
<dbReference type="NCBIfam" id="NF001452">
    <property type="entry name" value="PRK00311.1"/>
    <property type="match status" value="1"/>
</dbReference>
<evidence type="ECO:0000313" key="9">
    <source>
        <dbReference type="Proteomes" id="UP000243876"/>
    </source>
</evidence>
<dbReference type="GO" id="GO:0000287">
    <property type="term" value="F:magnesium ion binding"/>
    <property type="evidence" value="ECO:0007669"/>
    <property type="project" value="TreeGrafter"/>
</dbReference>
<dbReference type="OrthoDB" id="425211at2759"/>
<evidence type="ECO:0000256" key="2">
    <source>
        <dbReference type="ARBA" id="ARBA00008676"/>
    </source>
</evidence>
<dbReference type="InterPro" id="IPR040442">
    <property type="entry name" value="Pyrv_kinase-like_dom_sf"/>
</dbReference>
<reference evidence="9" key="1">
    <citation type="submission" date="2015-02" db="EMBL/GenBank/DDBJ databases">
        <authorList>
            <person name="Gon?alves P."/>
        </authorList>
    </citation>
    <scope>NUCLEOTIDE SEQUENCE [LARGE SCALE GENOMIC DNA]</scope>
</reference>
<dbReference type="EC" id="2.1.2.11" evidence="3 6"/>
<evidence type="ECO:0000256" key="1">
    <source>
        <dbReference type="ARBA" id="ARBA00005033"/>
    </source>
</evidence>
<feature type="region of interest" description="Disordered" evidence="7">
    <location>
        <begin position="13"/>
        <end position="32"/>
    </location>
</feature>
<comment type="catalytic activity">
    <reaction evidence="5 6">
        <text>(6R)-5,10-methylene-5,6,7,8-tetrahydrofolate + 3-methyl-2-oxobutanoate + H2O = 2-dehydropantoate + (6S)-5,6,7,8-tetrahydrofolate</text>
        <dbReference type="Rhea" id="RHEA:11824"/>
        <dbReference type="ChEBI" id="CHEBI:11561"/>
        <dbReference type="ChEBI" id="CHEBI:11851"/>
        <dbReference type="ChEBI" id="CHEBI:15377"/>
        <dbReference type="ChEBI" id="CHEBI:15636"/>
        <dbReference type="ChEBI" id="CHEBI:57453"/>
        <dbReference type="EC" id="2.1.2.11"/>
    </reaction>
</comment>
<keyword evidence="4 6" id="KW-0808">Transferase</keyword>
<dbReference type="GO" id="GO:0015940">
    <property type="term" value="P:pantothenate biosynthetic process"/>
    <property type="evidence" value="ECO:0007669"/>
    <property type="project" value="UniProtKB-UniPathway"/>
</dbReference>
<dbReference type="GO" id="GO:0003864">
    <property type="term" value="F:3-methyl-2-oxobutanoate hydroxymethyltransferase activity"/>
    <property type="evidence" value="ECO:0007669"/>
    <property type="project" value="UniProtKB-EC"/>
</dbReference>
<name>A0A0D6EKN8_SPOSA</name>
<dbReference type="PANTHER" id="PTHR20881:SF0">
    <property type="entry name" value="3-METHYL-2-OXOBUTANOATE HYDROXYMETHYLTRANSFERASE"/>
    <property type="match status" value="1"/>
</dbReference>
<dbReference type="Proteomes" id="UP000243876">
    <property type="component" value="Unassembled WGS sequence"/>
</dbReference>
<dbReference type="CDD" id="cd06557">
    <property type="entry name" value="KPHMT-like"/>
    <property type="match status" value="1"/>
</dbReference>
<dbReference type="SUPFAM" id="SSF51621">
    <property type="entry name" value="Phosphoenolpyruvate/pyruvate domain"/>
    <property type="match status" value="1"/>
</dbReference>
<dbReference type="PIRSF" id="PIRSF000388">
    <property type="entry name" value="Pantoate_hydroxy_MeTrfase"/>
    <property type="match status" value="1"/>
</dbReference>
<accession>A0A0D6EKN8</accession>
<evidence type="ECO:0000256" key="4">
    <source>
        <dbReference type="ARBA" id="ARBA00022679"/>
    </source>
</evidence>
<evidence type="ECO:0000256" key="7">
    <source>
        <dbReference type="SAM" id="MobiDB-lite"/>
    </source>
</evidence>
<dbReference type="Gene3D" id="3.20.20.60">
    <property type="entry name" value="Phosphoenolpyruvate-binding domains"/>
    <property type="match status" value="1"/>
</dbReference>
<keyword evidence="6" id="KW-0566">Pantothenate biosynthesis</keyword>
<dbReference type="EMBL" id="CENE01000007">
    <property type="protein sequence ID" value="CEQ40471.1"/>
    <property type="molecule type" value="Genomic_DNA"/>
</dbReference>
<gene>
    <name evidence="8" type="primary">SPOSA6832_02096</name>
</gene>
<dbReference type="GO" id="GO:0005739">
    <property type="term" value="C:mitochondrion"/>
    <property type="evidence" value="ECO:0007669"/>
    <property type="project" value="TreeGrafter"/>
</dbReference>
<sequence length="294" mass="31037">MLTAHDYPSGRFIEAASLPPSPSSSTSSPSQRRGIDICLVGDSLAMVACGYTSTTSLTLDELLYHCRSVARGCLTSLLVADLPFGTYYASVADGVKNAIRLVQEGNMDAVKIEGGTEIVPLVEHLTRVGIPVMAHVGLTPQRQASLGGYRVQGKTVASALKVLGDAQALEKAGAFAVVLEAVPSELAAFVTQQLKIPTIGIGAGSSTDGQVLVQLDMLGVNASLGSSGTGPRFVKRFGVMGEMATRGISEYVEEVRERTFPEEGTHTYPMKEAEWEAFLKAVEGRDNGEGETRG</sequence>
<dbReference type="InterPro" id="IPR015813">
    <property type="entry name" value="Pyrv/PenolPyrv_kinase-like_dom"/>
</dbReference>